<evidence type="ECO:0000313" key="3">
    <source>
        <dbReference type="EMBL" id="KKH81060.1"/>
    </source>
</evidence>
<dbReference type="PATRIC" id="fig|2209.56.peg.814"/>
<keyword evidence="1" id="KW-0472">Membrane</keyword>
<proteinExistence type="predicted"/>
<dbReference type="Proteomes" id="UP000034578">
    <property type="component" value="Unassembled WGS sequence"/>
</dbReference>
<keyword evidence="1" id="KW-1133">Transmembrane helix</keyword>
<accession>A0A0F8BIW8</accession>
<evidence type="ECO:0000256" key="1">
    <source>
        <dbReference type="SAM" id="Phobius"/>
    </source>
</evidence>
<evidence type="ECO:0000313" key="2">
    <source>
        <dbReference type="EMBL" id="KKG02001.1"/>
    </source>
</evidence>
<keyword evidence="1" id="KW-0812">Transmembrane</keyword>
<reference evidence="4 5" key="1">
    <citation type="journal article" date="2015" name="ISME J.">
        <title>Genomic and phenotypic differentiation among Methanosarcina mazei populations from Columbia River sediment.</title>
        <authorList>
            <person name="Youngblut N.D."/>
            <person name="Wirth J.S."/>
            <person name="Henriksen J.R."/>
            <person name="Smith M."/>
            <person name="Simon H."/>
            <person name="Metcalf W.W."/>
            <person name="Whitaker R.J."/>
        </authorList>
    </citation>
    <scope>NUCLEOTIDE SEQUENCE [LARGE SCALE GENOMIC DNA]</scope>
    <source>
        <strain evidence="3 4">1.H.M.2.1</strain>
        <strain evidence="2 5">2.F.A.2.4</strain>
    </source>
</reference>
<evidence type="ECO:0000313" key="5">
    <source>
        <dbReference type="Proteomes" id="UP000034578"/>
    </source>
</evidence>
<protein>
    <submittedName>
        <fullName evidence="2">Uncharacterized protein</fullName>
    </submittedName>
</protein>
<dbReference type="EMBL" id="JJOS01000073">
    <property type="protein sequence ID" value="KKG02001.1"/>
    <property type="molecule type" value="Genomic_DNA"/>
</dbReference>
<dbReference type="PROSITE" id="PS51257">
    <property type="entry name" value="PROKAR_LIPOPROTEIN"/>
    <property type="match status" value="1"/>
</dbReference>
<organism evidence="2 5">
    <name type="scientific">Methanosarcina mazei</name>
    <name type="common">Methanosarcina frisia</name>
    <dbReference type="NCBI Taxonomy" id="2209"/>
    <lineage>
        <taxon>Archaea</taxon>
        <taxon>Methanobacteriati</taxon>
        <taxon>Methanobacteriota</taxon>
        <taxon>Stenosarchaea group</taxon>
        <taxon>Methanomicrobia</taxon>
        <taxon>Methanosarcinales</taxon>
        <taxon>Methanosarcinaceae</taxon>
        <taxon>Methanosarcina</taxon>
    </lineage>
</organism>
<keyword evidence="5" id="KW-1185">Reference proteome</keyword>
<feature type="transmembrane region" description="Helical" evidence="1">
    <location>
        <begin position="162"/>
        <end position="181"/>
    </location>
</feature>
<dbReference type="AlphaFoldDB" id="A0A0F8BIW8"/>
<evidence type="ECO:0000313" key="4">
    <source>
        <dbReference type="Proteomes" id="UP000034152"/>
    </source>
</evidence>
<dbReference type="EMBL" id="JJQU01000223">
    <property type="protein sequence ID" value="KKH81060.1"/>
    <property type="molecule type" value="Genomic_DNA"/>
</dbReference>
<dbReference type="Proteomes" id="UP000034152">
    <property type="component" value="Unassembled WGS sequence"/>
</dbReference>
<sequence length="198" mass="22861">MNAYMRGTLLAFLGKYTVLSISLGLLACVIDKLSFNLKNEITVELIEENWIAFIITLGLLIAYVLIYSAMLEHYEFILQTIFKKPMLEYTLAKKKFKNGCYEVEGNPRKSYDKLPQTIKTDIDKLDNLIYQEKVPKLIDLSLASFNSLILLLYGFFIKSDLYLTTGVFASFYFGFFGINAYSDLKKVIIYDYKSLFED</sequence>
<comment type="caution">
    <text evidence="2">The sequence shown here is derived from an EMBL/GenBank/DDBJ whole genome shotgun (WGS) entry which is preliminary data.</text>
</comment>
<feature type="transmembrane region" description="Helical" evidence="1">
    <location>
        <begin position="137"/>
        <end position="156"/>
    </location>
</feature>
<gene>
    <name evidence="2" type="ORF">DU47_02700</name>
    <name evidence="3" type="ORF">DU80_03785</name>
</gene>
<feature type="transmembrane region" description="Helical" evidence="1">
    <location>
        <begin position="50"/>
        <end position="70"/>
    </location>
</feature>
<name>A0A0F8BIW8_METMZ</name>